<dbReference type="InterPro" id="IPR036388">
    <property type="entry name" value="WH-like_DNA-bd_sf"/>
</dbReference>
<feature type="domain" description="GntR C-terminal" evidence="4">
    <location>
        <begin position="82"/>
        <end position="205"/>
    </location>
</feature>
<evidence type="ECO:0000313" key="5">
    <source>
        <dbReference type="EMBL" id="QTN36937.1"/>
    </source>
</evidence>
<dbReference type="Gene3D" id="1.10.10.10">
    <property type="entry name" value="Winged helix-like DNA-binding domain superfamily/Winged helix DNA-binding domain"/>
    <property type="match status" value="1"/>
</dbReference>
<dbReference type="SUPFAM" id="SSF46785">
    <property type="entry name" value="Winged helix' DNA-binding domain"/>
    <property type="match status" value="1"/>
</dbReference>
<dbReference type="PANTHER" id="PTHR43537:SF39">
    <property type="entry name" value="HTH-TYPE TRANSCRIPTIONAL REGULATOR MCBR"/>
    <property type="match status" value="1"/>
</dbReference>
<accession>A0A975ESC7</accession>
<keyword evidence="2" id="KW-0238">DNA-binding</keyword>
<evidence type="ECO:0000256" key="1">
    <source>
        <dbReference type="ARBA" id="ARBA00023015"/>
    </source>
</evidence>
<dbReference type="InterPro" id="IPR011711">
    <property type="entry name" value="GntR_C"/>
</dbReference>
<reference evidence="5" key="1">
    <citation type="submission" date="2020-07" db="EMBL/GenBank/DDBJ databases">
        <title>Genome sequences of bacteria associated with the marine, planktonic diatom Thalassiosira profunda strain ECT2AJA-044.</title>
        <authorList>
            <person name="Gargas C.B."/>
            <person name="Roberts W.R."/>
            <person name="Alverson A.J."/>
        </authorList>
    </citation>
    <scope>NUCLEOTIDE SEQUENCE</scope>
    <source>
        <strain evidence="5">ECT2AJA-044</strain>
    </source>
</reference>
<name>A0A975ESC7_9RHOB</name>
<gene>
    <name evidence="5" type="ORF">HZ995_05350</name>
</gene>
<dbReference type="Pfam" id="PF00392">
    <property type="entry name" value="GntR"/>
    <property type="match status" value="1"/>
</dbReference>
<dbReference type="GO" id="GO:0003677">
    <property type="term" value="F:DNA binding"/>
    <property type="evidence" value="ECO:0007669"/>
    <property type="project" value="UniProtKB-KW"/>
</dbReference>
<dbReference type="InterPro" id="IPR000524">
    <property type="entry name" value="Tscrpt_reg_HTH_GntR"/>
</dbReference>
<organism evidence="5 6">
    <name type="scientific">Cognatishimia activa</name>
    <dbReference type="NCBI Taxonomy" id="1715691"/>
    <lineage>
        <taxon>Bacteria</taxon>
        <taxon>Pseudomonadati</taxon>
        <taxon>Pseudomonadota</taxon>
        <taxon>Alphaproteobacteria</taxon>
        <taxon>Rhodobacterales</taxon>
        <taxon>Paracoccaceae</taxon>
        <taxon>Cognatishimia</taxon>
    </lineage>
</organism>
<dbReference type="Proteomes" id="UP000665026">
    <property type="component" value="Chromosome"/>
</dbReference>
<protein>
    <submittedName>
        <fullName evidence="5">GntR family transcriptional regulator</fullName>
    </submittedName>
</protein>
<keyword evidence="1" id="KW-0805">Transcription regulation</keyword>
<keyword evidence="3" id="KW-0804">Transcription</keyword>
<evidence type="ECO:0000313" key="6">
    <source>
        <dbReference type="Proteomes" id="UP000665026"/>
    </source>
</evidence>
<dbReference type="AlphaFoldDB" id="A0A975ESC7"/>
<dbReference type="SMART" id="SM00895">
    <property type="entry name" value="FCD"/>
    <property type="match status" value="1"/>
</dbReference>
<evidence type="ECO:0000256" key="2">
    <source>
        <dbReference type="ARBA" id="ARBA00023125"/>
    </source>
</evidence>
<dbReference type="EMBL" id="CP060010">
    <property type="protein sequence ID" value="QTN36937.1"/>
    <property type="molecule type" value="Genomic_DNA"/>
</dbReference>
<dbReference type="Gene3D" id="1.20.120.530">
    <property type="entry name" value="GntR ligand-binding domain-like"/>
    <property type="match status" value="1"/>
</dbReference>
<dbReference type="KEGG" id="cact:HZ995_05350"/>
<dbReference type="InterPro" id="IPR036390">
    <property type="entry name" value="WH_DNA-bd_sf"/>
</dbReference>
<dbReference type="GO" id="GO:0003700">
    <property type="term" value="F:DNA-binding transcription factor activity"/>
    <property type="evidence" value="ECO:0007669"/>
    <property type="project" value="InterPro"/>
</dbReference>
<dbReference type="RefSeq" id="WP_209357633.1">
    <property type="nucleotide sequence ID" value="NZ_CP060010.1"/>
</dbReference>
<dbReference type="InterPro" id="IPR008920">
    <property type="entry name" value="TF_FadR/GntR_C"/>
</dbReference>
<evidence type="ECO:0000259" key="4">
    <source>
        <dbReference type="SMART" id="SM00895"/>
    </source>
</evidence>
<proteinExistence type="predicted"/>
<dbReference type="PANTHER" id="PTHR43537">
    <property type="entry name" value="TRANSCRIPTIONAL REGULATOR, GNTR FAMILY"/>
    <property type="match status" value="1"/>
</dbReference>
<sequence>MNAEPKKITEHEAIYRRISDAILFGELVPGQAVTLHGLAEMIGSGVMPVRDTVRRLTSAGALRRLGNRRIEVPRLNASELEELSFARCSIEPKLVEMAVENKAKSLAKSLKDIDLELDQAITDGQVEGYLLHNFRFHFHLYENANSSILLSMVEALWLRTGPSLRVVCGRYGTANLPDMHDETISAIRDGDAGRAAQAIRTDILQGMGQIKKSLQE</sequence>
<dbReference type="Pfam" id="PF07729">
    <property type="entry name" value="FCD"/>
    <property type="match status" value="1"/>
</dbReference>
<evidence type="ECO:0000256" key="3">
    <source>
        <dbReference type="ARBA" id="ARBA00023163"/>
    </source>
</evidence>
<dbReference type="SUPFAM" id="SSF48008">
    <property type="entry name" value="GntR ligand-binding domain-like"/>
    <property type="match status" value="1"/>
</dbReference>